<proteinExistence type="predicted"/>
<accession>A0A0S7WV54</accession>
<evidence type="ECO:0000313" key="2">
    <source>
        <dbReference type="EMBL" id="KPJ54054.1"/>
    </source>
</evidence>
<dbReference type="SUPFAM" id="SSF53067">
    <property type="entry name" value="Actin-like ATPase domain"/>
    <property type="match status" value="2"/>
</dbReference>
<gene>
    <name evidence="2" type="ORF">AMJ39_01985</name>
</gene>
<dbReference type="Gene3D" id="3.30.420.40">
    <property type="match status" value="2"/>
</dbReference>
<evidence type="ECO:0000259" key="1">
    <source>
        <dbReference type="Pfam" id="PF01869"/>
    </source>
</evidence>
<protein>
    <recommendedName>
        <fullName evidence="1">ATPase BadF/BadG/BcrA/BcrD type domain-containing protein</fullName>
    </recommendedName>
</protein>
<reference evidence="2 3" key="1">
    <citation type="journal article" date="2015" name="Microbiome">
        <title>Genomic resolution of linkages in carbon, nitrogen, and sulfur cycling among widespread estuary sediment bacteria.</title>
        <authorList>
            <person name="Baker B.J."/>
            <person name="Lazar C.S."/>
            <person name="Teske A.P."/>
            <person name="Dick G.J."/>
        </authorList>
    </citation>
    <scope>NUCLEOTIDE SEQUENCE [LARGE SCALE GENOMIC DNA]</scope>
    <source>
        <strain evidence="2">DG_24</strain>
    </source>
</reference>
<dbReference type="Pfam" id="PF01869">
    <property type="entry name" value="BcrAD_BadFG"/>
    <property type="match status" value="1"/>
</dbReference>
<dbReference type="InterPro" id="IPR043129">
    <property type="entry name" value="ATPase_NBD"/>
</dbReference>
<comment type="caution">
    <text evidence="2">The sequence shown here is derived from an EMBL/GenBank/DDBJ whole genome shotgun (WGS) entry which is preliminary data.</text>
</comment>
<sequence>MEYVIGIDGGGSASTATLVALDGTVLALLRGGPGNYLLSGVEPVARVMAQLVAEGKILAEVEREIPRSICLALAGAGRPRAQRTVLDAVRERIPAQDILVTSDGVAALVSAFPGRSGVALIAGTGSLAMAVDERGGSARAGGWGHLLGDDGSGYDLGRRAVMAALAAQNGSGDETLLLPKLAAHIGLSSIDDVIDWVYGDRDAAVSRLASLAPLVFDAAGEGDRVSATILDQAGQALAHLVDSVIKQLRLDSVVVPLCPFGGLFRDSYALLERVIARTSVEIEIVPPRFSPSLGASLVALGRADVDLDADLLNRLDRSERAWRCRSPISGA</sequence>
<feature type="domain" description="ATPase BadF/BadG/BcrA/BcrD type" evidence="1">
    <location>
        <begin position="5"/>
        <end position="299"/>
    </location>
</feature>
<dbReference type="STRING" id="1703770.AMJ39_01985"/>
<dbReference type="EMBL" id="LIZS01000007">
    <property type="protein sequence ID" value="KPJ54054.1"/>
    <property type="molecule type" value="Genomic_DNA"/>
</dbReference>
<dbReference type="PANTHER" id="PTHR43190:SF3">
    <property type="entry name" value="N-ACETYL-D-GLUCOSAMINE KINASE"/>
    <property type="match status" value="1"/>
</dbReference>
<organism evidence="2 3">
    <name type="scientific">candidate division TA06 bacterium DG_24</name>
    <dbReference type="NCBI Taxonomy" id="1703770"/>
    <lineage>
        <taxon>Bacteria</taxon>
        <taxon>Bacteria division TA06</taxon>
    </lineage>
</organism>
<dbReference type="Proteomes" id="UP000052008">
    <property type="component" value="Unassembled WGS sequence"/>
</dbReference>
<dbReference type="PANTHER" id="PTHR43190">
    <property type="entry name" value="N-ACETYL-D-GLUCOSAMINE KINASE"/>
    <property type="match status" value="1"/>
</dbReference>
<dbReference type="AlphaFoldDB" id="A0A0S7WV54"/>
<dbReference type="InterPro" id="IPR052519">
    <property type="entry name" value="Euk-type_GlcNAc_Kinase"/>
</dbReference>
<name>A0A0S7WV54_UNCT6</name>
<evidence type="ECO:0000313" key="3">
    <source>
        <dbReference type="Proteomes" id="UP000052008"/>
    </source>
</evidence>
<dbReference type="CDD" id="cd24007">
    <property type="entry name" value="ASKHA_NBD_eukNAGK-like"/>
    <property type="match status" value="1"/>
</dbReference>
<dbReference type="InterPro" id="IPR002731">
    <property type="entry name" value="ATPase_BadF"/>
</dbReference>